<reference evidence="2 3" key="1">
    <citation type="submission" date="2015-08" db="EMBL/GenBank/DDBJ databases">
        <title>Ancestral chromatin configuration constrains chromatin evolution on differentiating sex chromosomes in Drosophila.</title>
        <authorList>
            <person name="Zhou Q."/>
            <person name="Bachtrog D."/>
        </authorList>
    </citation>
    <scope>NUCLEOTIDE SEQUENCE [LARGE SCALE GENOMIC DNA]</scope>
    <source>
        <tissue evidence="2">Whole larvae</tissue>
    </source>
</reference>
<organism evidence="2 3">
    <name type="scientific">Drosophila busckii</name>
    <name type="common">Fruit fly</name>
    <dbReference type="NCBI Taxonomy" id="30019"/>
    <lineage>
        <taxon>Eukaryota</taxon>
        <taxon>Metazoa</taxon>
        <taxon>Ecdysozoa</taxon>
        <taxon>Arthropoda</taxon>
        <taxon>Hexapoda</taxon>
        <taxon>Insecta</taxon>
        <taxon>Pterygota</taxon>
        <taxon>Neoptera</taxon>
        <taxon>Endopterygota</taxon>
        <taxon>Diptera</taxon>
        <taxon>Brachycera</taxon>
        <taxon>Muscomorpha</taxon>
        <taxon>Ephydroidea</taxon>
        <taxon>Drosophilidae</taxon>
        <taxon>Drosophila</taxon>
    </lineage>
</organism>
<sequence>MNTEALREKYKHYLKPIQADHPLVESCNKVNENARAEQFLRGLERKMGIRAADDKTPVFKHFTAVVPRDCPCKMVGQGAPCQRERSSHKPKDESPKAKKLNVHFTLPTSKAATSSKKLNKFCEISQSKFPAKMQTTYEAVPQEQSDNNNAAGVAWTAAGAAGGAEPPTQPKRAPKPAQKNRRRQQQQQQQQKASMMAPMPGLANQWVPLSNSVHEQGTSIEMMYAGFELPQQEEGGMAAIPGVTHMTMQLPPNVLPTVRNSTPDMPSVLHAMDYFRHQQHMQQLPGIGSSRVQLLQNDPSQQSCNSEAQVMPLGCVPAIPLERHAMSLAFQSYSLMQLEPDPSRAPQLPGQCIYNANISPLYALTQEQQLKLQAALIQKPLSLDAALLPIAEELHAEHEQLRSAGLQLLPQAEPLPYGSISFHEGEQPATATTNAWASPPPPTLSTPIPHMSLLPLPTRQWRQKRRNGLAQQFENTINVNDTIMMLDESDNYQPMVFMDWWINFRQNRSNKPKKPLLSTPPQPPNEQSPTPPPPPPPPTSDPQLPINVAHN</sequence>
<feature type="region of interest" description="Disordered" evidence="1">
    <location>
        <begin position="509"/>
        <end position="551"/>
    </location>
</feature>
<feature type="compositionally biased region" description="Pro residues" evidence="1">
    <location>
        <begin position="518"/>
        <end position="540"/>
    </location>
</feature>
<keyword evidence="3" id="KW-1185">Reference proteome</keyword>
<gene>
    <name evidence="2" type="ORF">Dbus_chrXg1670</name>
</gene>
<dbReference type="AlphaFoldDB" id="A0A0M4EV74"/>
<proteinExistence type="predicted"/>
<evidence type="ECO:0000313" key="2">
    <source>
        <dbReference type="EMBL" id="ALC49814.1"/>
    </source>
</evidence>
<name>A0A0M4EV74_DROBS</name>
<accession>A0A0M4EV74</accession>
<feature type="compositionally biased region" description="Basic and acidic residues" evidence="1">
    <location>
        <begin position="82"/>
        <end position="96"/>
    </location>
</feature>
<evidence type="ECO:0000256" key="1">
    <source>
        <dbReference type="SAM" id="MobiDB-lite"/>
    </source>
</evidence>
<dbReference type="EMBL" id="CP012528">
    <property type="protein sequence ID" value="ALC49814.1"/>
    <property type="molecule type" value="Genomic_DNA"/>
</dbReference>
<feature type="region of interest" description="Disordered" evidence="1">
    <location>
        <begin position="76"/>
        <end position="97"/>
    </location>
</feature>
<dbReference type="Proteomes" id="UP000494163">
    <property type="component" value="Chromosome X"/>
</dbReference>
<feature type="region of interest" description="Disordered" evidence="1">
    <location>
        <begin position="159"/>
        <end position="196"/>
    </location>
</feature>
<feature type="compositionally biased region" description="Basic residues" evidence="1">
    <location>
        <begin position="172"/>
        <end position="184"/>
    </location>
</feature>
<dbReference type="OrthoDB" id="7868256at2759"/>
<protein>
    <submittedName>
        <fullName evidence="2">Maker355</fullName>
    </submittedName>
</protein>
<evidence type="ECO:0000313" key="3">
    <source>
        <dbReference type="Proteomes" id="UP000494163"/>
    </source>
</evidence>